<keyword evidence="3 8" id="KW-0245">EGF-like domain</keyword>
<sequence>MYFDVNVTENLDRSERGPCSAGFRYNATDKSCKDVDECEIDSNQCHATQVCSNTAGGYRCSCPAGYAARAAGLRCIDVNECEQEVHGCEFACVNVAGGYVCACPRHLRLHLDRHHCVLPPLYKKPLAIYENSVSDEYSTDVDFPDRYAKYTRY</sequence>
<proteinExistence type="evidence at transcript level"/>
<dbReference type="PROSITE" id="PS01186">
    <property type="entry name" value="EGF_2"/>
    <property type="match status" value="1"/>
</dbReference>
<evidence type="ECO:0000256" key="3">
    <source>
        <dbReference type="ARBA" id="ARBA00022536"/>
    </source>
</evidence>
<dbReference type="PANTHER" id="PTHR47333:SF4">
    <property type="entry name" value="EGF-LIKE DOMAIN-CONTAINING PROTEIN"/>
    <property type="match status" value="1"/>
</dbReference>
<evidence type="ECO:0000256" key="7">
    <source>
        <dbReference type="ARBA" id="ARBA00023180"/>
    </source>
</evidence>
<dbReference type="InterPro" id="IPR009030">
    <property type="entry name" value="Growth_fac_rcpt_cys_sf"/>
</dbReference>
<comment type="caution">
    <text evidence="8">Lacks conserved residue(s) required for the propagation of feature annotation.</text>
</comment>
<dbReference type="AlphaFoldDB" id="I4DMZ2"/>
<evidence type="ECO:0000256" key="1">
    <source>
        <dbReference type="ARBA" id="ARBA00004613"/>
    </source>
</evidence>
<dbReference type="InterPro" id="IPR000152">
    <property type="entry name" value="EGF-type_Asp/Asn_hydroxyl_site"/>
</dbReference>
<dbReference type="GO" id="GO:0005509">
    <property type="term" value="F:calcium ion binding"/>
    <property type="evidence" value="ECO:0007669"/>
    <property type="project" value="InterPro"/>
</dbReference>
<dbReference type="Pfam" id="PF07645">
    <property type="entry name" value="EGF_CA"/>
    <property type="match status" value="2"/>
</dbReference>
<dbReference type="PANTHER" id="PTHR47333">
    <property type="entry name" value="VON WILLEBRAND FACTOR C AND EGF DOMAIN-CONTAINING PROTEIN"/>
    <property type="match status" value="1"/>
</dbReference>
<evidence type="ECO:0000256" key="6">
    <source>
        <dbReference type="ARBA" id="ARBA00023157"/>
    </source>
</evidence>
<dbReference type="InterPro" id="IPR049883">
    <property type="entry name" value="NOTCH1_EGF-like"/>
</dbReference>
<evidence type="ECO:0000256" key="4">
    <source>
        <dbReference type="ARBA" id="ARBA00022729"/>
    </source>
</evidence>
<evidence type="ECO:0000313" key="10">
    <source>
        <dbReference type="EMBL" id="BAM19282.1"/>
    </source>
</evidence>
<comment type="subcellular location">
    <subcellularLocation>
        <location evidence="1">Secreted</location>
    </subcellularLocation>
</comment>
<keyword evidence="5" id="KW-0677">Repeat</keyword>
<keyword evidence="2" id="KW-0964">Secreted</keyword>
<dbReference type="SMART" id="SM00181">
    <property type="entry name" value="EGF"/>
    <property type="match status" value="2"/>
</dbReference>
<dbReference type="SMART" id="SM00179">
    <property type="entry name" value="EGF_CA"/>
    <property type="match status" value="2"/>
</dbReference>
<evidence type="ECO:0000259" key="9">
    <source>
        <dbReference type="PROSITE" id="PS50026"/>
    </source>
</evidence>
<feature type="domain" description="EGF-like" evidence="9">
    <location>
        <begin position="34"/>
        <end position="76"/>
    </location>
</feature>
<accession>I4DMZ2</accession>
<dbReference type="CDD" id="cd00054">
    <property type="entry name" value="EGF_CA"/>
    <property type="match status" value="1"/>
</dbReference>
<dbReference type="Gene3D" id="2.10.25.10">
    <property type="entry name" value="Laminin"/>
    <property type="match status" value="2"/>
</dbReference>
<name>I4DMZ2_PAPPL</name>
<dbReference type="GO" id="GO:0005576">
    <property type="term" value="C:extracellular region"/>
    <property type="evidence" value="ECO:0007669"/>
    <property type="project" value="UniProtKB-SubCell"/>
</dbReference>
<evidence type="ECO:0000256" key="5">
    <source>
        <dbReference type="ARBA" id="ARBA00022737"/>
    </source>
</evidence>
<dbReference type="FunFam" id="2.10.25.10:FF:000005">
    <property type="entry name" value="Fibrillin 2"/>
    <property type="match status" value="1"/>
</dbReference>
<evidence type="ECO:0000256" key="2">
    <source>
        <dbReference type="ARBA" id="ARBA00022525"/>
    </source>
</evidence>
<dbReference type="InterPro" id="IPR052080">
    <property type="entry name" value="vWF_C/EGF_Fibrillin"/>
</dbReference>
<evidence type="ECO:0000256" key="8">
    <source>
        <dbReference type="PROSITE-ProRule" id="PRU00076"/>
    </source>
</evidence>
<keyword evidence="6" id="KW-1015">Disulfide bond</keyword>
<dbReference type="InterPro" id="IPR001881">
    <property type="entry name" value="EGF-like_Ca-bd_dom"/>
</dbReference>
<organism evidence="10">
    <name type="scientific">Papilio polytes</name>
    <name type="common">Common mormon</name>
    <name type="synonym">Swallowtail butterfly</name>
    <dbReference type="NCBI Taxonomy" id="76194"/>
    <lineage>
        <taxon>Eukaryota</taxon>
        <taxon>Metazoa</taxon>
        <taxon>Ecdysozoa</taxon>
        <taxon>Arthropoda</taxon>
        <taxon>Hexapoda</taxon>
        <taxon>Insecta</taxon>
        <taxon>Pterygota</taxon>
        <taxon>Neoptera</taxon>
        <taxon>Endopterygota</taxon>
        <taxon>Lepidoptera</taxon>
        <taxon>Glossata</taxon>
        <taxon>Ditrysia</taxon>
        <taxon>Papilionoidea</taxon>
        <taxon>Papilionidae</taxon>
        <taxon>Papilioninae</taxon>
        <taxon>Papilio</taxon>
    </lineage>
</organism>
<dbReference type="InterPro" id="IPR000742">
    <property type="entry name" value="EGF"/>
</dbReference>
<dbReference type="PROSITE" id="PS01187">
    <property type="entry name" value="EGF_CA"/>
    <property type="match status" value="2"/>
</dbReference>
<dbReference type="InterPro" id="IPR018097">
    <property type="entry name" value="EGF_Ca-bd_CS"/>
</dbReference>
<dbReference type="SUPFAM" id="SSF57184">
    <property type="entry name" value="Growth factor receptor domain"/>
    <property type="match status" value="1"/>
</dbReference>
<keyword evidence="4" id="KW-0732">Signal</keyword>
<dbReference type="PROSITE" id="PS00010">
    <property type="entry name" value="ASX_HYDROXYL"/>
    <property type="match status" value="1"/>
</dbReference>
<protein>
    <recommendedName>
        <fullName evidence="9">EGF-like domain-containing protein</fullName>
    </recommendedName>
</protein>
<dbReference type="EMBL" id="AK402660">
    <property type="protein sequence ID" value="BAM19282.1"/>
    <property type="molecule type" value="mRNA"/>
</dbReference>
<dbReference type="PROSITE" id="PS50026">
    <property type="entry name" value="EGF_3"/>
    <property type="match status" value="1"/>
</dbReference>
<keyword evidence="7" id="KW-0325">Glycoprotein</keyword>
<reference evidence="10" key="1">
    <citation type="journal article" date="2012" name="BMC Biol.">
        <title>Comprehensive microarray-based analysis for stage-specific larval camouflage pattern-associated genes in the swallowtail butterfly, Papilio xuthus.</title>
        <authorList>
            <person name="Futahashi R."/>
            <person name="Shirataki H."/>
            <person name="Narita T."/>
            <person name="Mita K."/>
            <person name="Fujiwara H."/>
        </authorList>
    </citation>
    <scope>NUCLEOTIDE SEQUENCE</scope>
    <source>
        <tissue evidence="10">Epidermis</tissue>
    </source>
</reference>